<protein>
    <recommendedName>
        <fullName evidence="1">DUF7918 domain-containing protein</fullName>
    </recommendedName>
</protein>
<proteinExistence type="predicted"/>
<reference evidence="2" key="2">
    <citation type="journal article" date="2023" name="Proc. Natl. Acad. Sci. U.S.A.">
        <title>A global phylogenomic analysis of the shiitake genus Lentinula.</title>
        <authorList>
            <person name="Sierra-Patev S."/>
            <person name="Min B."/>
            <person name="Naranjo-Ortiz M."/>
            <person name="Looney B."/>
            <person name="Konkel Z."/>
            <person name="Slot J.C."/>
            <person name="Sakamoto Y."/>
            <person name="Steenwyk J.L."/>
            <person name="Rokas A."/>
            <person name="Carro J."/>
            <person name="Camarero S."/>
            <person name="Ferreira P."/>
            <person name="Molpeceres G."/>
            <person name="Ruiz-Duenas F.J."/>
            <person name="Serrano A."/>
            <person name="Henrissat B."/>
            <person name="Drula E."/>
            <person name="Hughes K.W."/>
            <person name="Mata J.L."/>
            <person name="Ishikawa N.K."/>
            <person name="Vargas-Isla R."/>
            <person name="Ushijima S."/>
            <person name="Smith C.A."/>
            <person name="Donoghue J."/>
            <person name="Ahrendt S."/>
            <person name="Andreopoulos W."/>
            <person name="He G."/>
            <person name="LaButti K."/>
            <person name="Lipzen A."/>
            <person name="Ng V."/>
            <person name="Riley R."/>
            <person name="Sandor L."/>
            <person name="Barry K."/>
            <person name="Martinez A.T."/>
            <person name="Xiao Y."/>
            <person name="Gibbons J.G."/>
            <person name="Terashima K."/>
            <person name="Grigoriev I.V."/>
            <person name="Hibbett D."/>
        </authorList>
    </citation>
    <scope>NUCLEOTIDE SEQUENCE</scope>
    <source>
        <strain evidence="2">Sp2 HRB7682 ss15</strain>
    </source>
</reference>
<sequence length="343" mass="37968">MLFYGNIGAWITIDGKGHLEEHGVDFDDREKTVTCYIASEEGKSFQVHWCDRSFECPTRGRIYIDGRAMGGKIISGRTVNQSVVKKGFRTAGNTRMPFVFSKLKLTDIEDAVSLSTESPGEIDLIIIRVRLRSRKIYDKSHTAPETLEFNEKDVKGAAHNTTFGKPVVDGRSVLEHETEPYGDPIARFRFRYMPIDLLRAKDIAPYPPRKGRLQVDEEELKPHFPIDLTTNDLAPIRSASSASTLVDSSNSRNVSVIPASSRGSSVTLAGSPAIPVKRERFDTLSTSASSAPSRAVKREKLEPPLAYASTSRAVKLEPLDSTSFRKPAGVVPTSYEVIDLTHL</sequence>
<comment type="caution">
    <text evidence="2">The sequence shown here is derived from an EMBL/GenBank/DDBJ whole genome shotgun (WGS) entry which is preliminary data.</text>
</comment>
<dbReference type="AlphaFoldDB" id="A0A9W9DGP3"/>
<dbReference type="PANTHER" id="PTHR36223">
    <property type="entry name" value="BETA-LACTAMASE-TYPE TRANSPEPTIDASE FOLD DOMAIN CONTAINING PROTEIN"/>
    <property type="match status" value="1"/>
</dbReference>
<evidence type="ECO:0000313" key="3">
    <source>
        <dbReference type="Proteomes" id="UP001150238"/>
    </source>
</evidence>
<dbReference type="Pfam" id="PF25534">
    <property type="entry name" value="DUF7918"/>
    <property type="match status" value="1"/>
</dbReference>
<gene>
    <name evidence="2" type="ORF">C8J55DRAFT_201178</name>
</gene>
<name>A0A9W9DGP3_9AGAR</name>
<reference evidence="2" key="1">
    <citation type="submission" date="2022-08" db="EMBL/GenBank/DDBJ databases">
        <authorList>
            <consortium name="DOE Joint Genome Institute"/>
            <person name="Min B."/>
            <person name="Riley R."/>
            <person name="Sierra-Patev S."/>
            <person name="Naranjo-Ortiz M."/>
            <person name="Looney B."/>
            <person name="Konkel Z."/>
            <person name="Slot J.C."/>
            <person name="Sakamoto Y."/>
            <person name="Steenwyk J.L."/>
            <person name="Rokas A."/>
            <person name="Carro J."/>
            <person name="Camarero S."/>
            <person name="Ferreira P."/>
            <person name="Molpeceres G."/>
            <person name="Ruiz-Duenas F.J."/>
            <person name="Serrano A."/>
            <person name="Henrissat B."/>
            <person name="Drula E."/>
            <person name="Hughes K.W."/>
            <person name="Mata J.L."/>
            <person name="Ishikawa N.K."/>
            <person name="Vargas-Isla R."/>
            <person name="Ushijima S."/>
            <person name="Smith C.A."/>
            <person name="Ahrendt S."/>
            <person name="Andreopoulos W."/>
            <person name="He G."/>
            <person name="Labutti K."/>
            <person name="Lipzen A."/>
            <person name="Ng V."/>
            <person name="Sandor L."/>
            <person name="Barry K."/>
            <person name="Martinez A.T."/>
            <person name="Xiao Y."/>
            <person name="Gibbons J.G."/>
            <person name="Terashima K."/>
            <person name="Hibbett D.S."/>
            <person name="Grigoriev I.V."/>
        </authorList>
    </citation>
    <scope>NUCLEOTIDE SEQUENCE</scope>
    <source>
        <strain evidence="2">Sp2 HRB7682 ss15</strain>
    </source>
</reference>
<evidence type="ECO:0000259" key="1">
    <source>
        <dbReference type="Pfam" id="PF25534"/>
    </source>
</evidence>
<evidence type="ECO:0000313" key="2">
    <source>
        <dbReference type="EMBL" id="KAJ4468634.1"/>
    </source>
</evidence>
<dbReference type="PANTHER" id="PTHR36223:SF1">
    <property type="entry name" value="TRANSCRIPTION ELONGATION FACTOR EAF N-TERMINAL DOMAIN-CONTAINING PROTEIN"/>
    <property type="match status" value="1"/>
</dbReference>
<feature type="domain" description="DUF7918" evidence="1">
    <location>
        <begin position="18"/>
        <end position="205"/>
    </location>
</feature>
<accession>A0A9W9DGP3</accession>
<dbReference type="EMBL" id="JANVFS010000037">
    <property type="protein sequence ID" value="KAJ4468634.1"/>
    <property type="molecule type" value="Genomic_DNA"/>
</dbReference>
<dbReference type="Proteomes" id="UP001150238">
    <property type="component" value="Unassembled WGS sequence"/>
</dbReference>
<dbReference type="InterPro" id="IPR057678">
    <property type="entry name" value="DUF7918"/>
</dbReference>
<organism evidence="2 3">
    <name type="scientific">Lentinula lateritia</name>
    <dbReference type="NCBI Taxonomy" id="40482"/>
    <lineage>
        <taxon>Eukaryota</taxon>
        <taxon>Fungi</taxon>
        <taxon>Dikarya</taxon>
        <taxon>Basidiomycota</taxon>
        <taxon>Agaricomycotina</taxon>
        <taxon>Agaricomycetes</taxon>
        <taxon>Agaricomycetidae</taxon>
        <taxon>Agaricales</taxon>
        <taxon>Marasmiineae</taxon>
        <taxon>Omphalotaceae</taxon>
        <taxon>Lentinula</taxon>
    </lineage>
</organism>